<dbReference type="GO" id="GO:0015087">
    <property type="term" value="F:cobalt ion transmembrane transporter activity"/>
    <property type="evidence" value="ECO:0007669"/>
    <property type="project" value="TreeGrafter"/>
</dbReference>
<dbReference type="SUPFAM" id="SSF144083">
    <property type="entry name" value="Magnesium transport protein CorA, transmembrane region"/>
    <property type="match status" value="1"/>
</dbReference>
<evidence type="ECO:0000256" key="4">
    <source>
        <dbReference type="ARBA" id="ARBA00023136"/>
    </source>
</evidence>
<dbReference type="Gene3D" id="1.20.58.340">
    <property type="entry name" value="Magnesium transport protein CorA, transmembrane region"/>
    <property type="match status" value="1"/>
</dbReference>
<evidence type="ECO:0000256" key="6">
    <source>
        <dbReference type="SAM" id="MobiDB-lite"/>
    </source>
</evidence>
<dbReference type="EMBL" id="CM003105">
    <property type="protein sequence ID" value="KUI72259.1"/>
    <property type="molecule type" value="Genomic_DNA"/>
</dbReference>
<dbReference type="Pfam" id="PF01544">
    <property type="entry name" value="CorA"/>
    <property type="match status" value="1"/>
</dbReference>
<dbReference type="AlphaFoldDB" id="A0A194W702"/>
<feature type="transmembrane region" description="Helical" evidence="7">
    <location>
        <begin position="596"/>
        <end position="618"/>
    </location>
</feature>
<organism evidence="8 9">
    <name type="scientific">Cytospora mali</name>
    <name type="common">Apple Valsa canker fungus</name>
    <name type="synonym">Valsa mali</name>
    <dbReference type="NCBI Taxonomy" id="578113"/>
    <lineage>
        <taxon>Eukaryota</taxon>
        <taxon>Fungi</taxon>
        <taxon>Dikarya</taxon>
        <taxon>Ascomycota</taxon>
        <taxon>Pezizomycotina</taxon>
        <taxon>Sordariomycetes</taxon>
        <taxon>Sordariomycetidae</taxon>
        <taxon>Diaporthales</taxon>
        <taxon>Cytosporaceae</taxon>
        <taxon>Cytospora</taxon>
    </lineage>
</organism>
<dbReference type="PANTHER" id="PTHR46494">
    <property type="entry name" value="CORA FAMILY METAL ION TRANSPORTER (EUROFUNG)"/>
    <property type="match status" value="1"/>
</dbReference>
<dbReference type="GO" id="GO:0000287">
    <property type="term" value="F:magnesium ion binding"/>
    <property type="evidence" value="ECO:0007669"/>
    <property type="project" value="TreeGrafter"/>
</dbReference>
<feature type="region of interest" description="Disordered" evidence="6">
    <location>
        <begin position="705"/>
        <end position="744"/>
    </location>
</feature>
<gene>
    <name evidence="8" type="ORF">VM1G_08004</name>
</gene>
<name>A0A194W702_CYTMA</name>
<protein>
    <submittedName>
        <fullName evidence="8">Uncharacterized protein</fullName>
    </submittedName>
</protein>
<keyword evidence="5" id="KW-0175">Coiled coil</keyword>
<keyword evidence="9" id="KW-1185">Reference proteome</keyword>
<dbReference type="GO" id="GO:0015095">
    <property type="term" value="F:magnesium ion transmembrane transporter activity"/>
    <property type="evidence" value="ECO:0007669"/>
    <property type="project" value="TreeGrafter"/>
</dbReference>
<feature type="region of interest" description="Disordered" evidence="6">
    <location>
        <begin position="39"/>
        <end position="98"/>
    </location>
</feature>
<dbReference type="Proteomes" id="UP000078559">
    <property type="component" value="Chromosome 8"/>
</dbReference>
<reference evidence="8" key="1">
    <citation type="submission" date="2014-12" db="EMBL/GenBank/DDBJ databases">
        <title>Genome Sequence of Valsa Canker Pathogens Uncovers a Specific Adaption of Colonization on Woody Bark.</title>
        <authorList>
            <person name="Yin Z."/>
            <person name="Liu H."/>
            <person name="Gao X."/>
            <person name="Li Z."/>
            <person name="Song N."/>
            <person name="Ke X."/>
            <person name="Dai Q."/>
            <person name="Wu Y."/>
            <person name="Sun Y."/>
            <person name="Xu J.-R."/>
            <person name="Kang Z.K."/>
            <person name="Wang L."/>
            <person name="Huang L."/>
        </authorList>
    </citation>
    <scope>NUCLEOTIDE SEQUENCE [LARGE SCALE GENOMIC DNA]</scope>
    <source>
        <strain evidence="8">03-8</strain>
    </source>
</reference>
<evidence type="ECO:0000313" key="8">
    <source>
        <dbReference type="EMBL" id="KUI72259.1"/>
    </source>
</evidence>
<evidence type="ECO:0000256" key="3">
    <source>
        <dbReference type="ARBA" id="ARBA00022989"/>
    </source>
</evidence>
<dbReference type="InterPro" id="IPR045863">
    <property type="entry name" value="CorA_TM1_TM2"/>
</dbReference>
<keyword evidence="3 7" id="KW-1133">Transmembrane helix</keyword>
<sequence>MAAASQHKTADELFHALERSQEQYLKNLKSLHEAIHGVARSPSIARSHRMERGGSNDKPSASPILRPGDSSPLPISRPTFSSDLSLSPGDRRPRRLTNELADRRRLARLTTGEFDGIEWEIDDDVGRFTPLPLLPASQTQSSSSTNGEPICWPRVQKILIPRSYKRPDLVRHLQQLPDGNETTAAALGDVFARRKDLDTKTVFKPGPDPLNVDNESSTYEVYDINTEGLAVTRHDDKGSAEDEVLGADVVWGTIKDVNLDKKTVGRITIFQEATPAMLAGIHLVMNQHFDMDELYSHLVSPHGKTTAFMHRAAEPKRIHQRSFFFVFKYYTVVGEGLTPAPWQQYDHRPPDTKSPDHIDITECSSILALSLEGDPVKEVPLRRGRRKGVTSGVLYDTFAPFHLLNIQCFPDHIHSENDSIRKPCYYNGPYVFLNRLVAEYRDATKRYLQLNDRIRKLITPPYQFMFDPKLRDKLLFEDADFTFSRRYFWAYNSLGVVNDGMKSMISAYTDTFTPDFWAGRHQTLWPHPDPDGPEGRHYLAQMDVLRQELEHAVEDLKAVVKANEQVRQEIVSLREQLFSGSSVKESRRAIEQGDNIKILTGVSMLFLPLTFVTSVFGITEFTFSANDWRFPVTMVAVCVPFFLLIFILQTRAGMRAVKKVGDFTERNMGRWSDRSRSRHERRLQLQQQLMQAAESQRQSSVVSIIGGRGGGGGGGAGTGGGGGRRRVSLRRGKKRRLSGGSNDNGVGRLEPMVFIDGLPVGQERWWAWRRKKAEDMLGNQTGLNV</sequence>
<dbReference type="InterPro" id="IPR002523">
    <property type="entry name" value="MgTranspt_CorA/ZnTranspt_ZntB"/>
</dbReference>
<dbReference type="OrthoDB" id="426293at2759"/>
<evidence type="ECO:0000313" key="9">
    <source>
        <dbReference type="Proteomes" id="UP000078559"/>
    </source>
</evidence>
<comment type="subcellular location">
    <subcellularLocation>
        <location evidence="1">Cell membrane</location>
        <topology evidence="1">Multi-pass membrane protein</topology>
    </subcellularLocation>
</comment>
<proteinExistence type="predicted"/>
<feature type="compositionally biased region" description="Basic residues" evidence="6">
    <location>
        <begin position="723"/>
        <end position="737"/>
    </location>
</feature>
<evidence type="ECO:0000256" key="7">
    <source>
        <dbReference type="SAM" id="Phobius"/>
    </source>
</evidence>
<dbReference type="PANTHER" id="PTHR46494:SF1">
    <property type="entry name" value="CORA FAMILY METAL ION TRANSPORTER (EUROFUNG)"/>
    <property type="match status" value="1"/>
</dbReference>
<dbReference type="GO" id="GO:0050897">
    <property type="term" value="F:cobalt ion binding"/>
    <property type="evidence" value="ECO:0007669"/>
    <property type="project" value="TreeGrafter"/>
</dbReference>
<feature type="transmembrane region" description="Helical" evidence="7">
    <location>
        <begin position="630"/>
        <end position="648"/>
    </location>
</feature>
<keyword evidence="2 7" id="KW-0812">Transmembrane</keyword>
<feature type="coiled-coil region" evidence="5">
    <location>
        <begin position="539"/>
        <end position="576"/>
    </location>
</feature>
<dbReference type="GO" id="GO:0005886">
    <property type="term" value="C:plasma membrane"/>
    <property type="evidence" value="ECO:0007669"/>
    <property type="project" value="UniProtKB-SubCell"/>
</dbReference>
<evidence type="ECO:0000256" key="5">
    <source>
        <dbReference type="SAM" id="Coils"/>
    </source>
</evidence>
<evidence type="ECO:0000256" key="1">
    <source>
        <dbReference type="ARBA" id="ARBA00004651"/>
    </source>
</evidence>
<feature type="compositionally biased region" description="Gly residues" evidence="6">
    <location>
        <begin position="706"/>
        <end position="722"/>
    </location>
</feature>
<keyword evidence="4 7" id="KW-0472">Membrane</keyword>
<evidence type="ECO:0000256" key="2">
    <source>
        <dbReference type="ARBA" id="ARBA00022692"/>
    </source>
</evidence>
<accession>A0A194W702</accession>